<dbReference type="Proteomes" id="UP000229916">
    <property type="component" value="Unassembled WGS sequence"/>
</dbReference>
<gene>
    <name evidence="1" type="ORF">COS81_04330</name>
</gene>
<dbReference type="EMBL" id="PEWD01000081">
    <property type="protein sequence ID" value="PIU68333.1"/>
    <property type="molecule type" value="Genomic_DNA"/>
</dbReference>
<name>A0A2M7ALS1_UNCKA</name>
<comment type="caution">
    <text evidence="1">The sequence shown here is derived from an EMBL/GenBank/DDBJ whole genome shotgun (WGS) entry which is preliminary data.</text>
</comment>
<protein>
    <submittedName>
        <fullName evidence="1">Uncharacterized protein</fullName>
    </submittedName>
</protein>
<sequence length="238" mass="28022">MCRQCQETFDFLRGFYPRGKPTEAGGMIRLIHQSFVEKAPLRFVGFWGAGLKAKPDKADQIWLARFAEELIFPLSRHFGLQAEMTFILADAHALQNDSTPDGWERDSGYLEQVGRFLVQSGFKARWLSWLWAKWWKTTPSFRFPSEEWWRLNDYLRQELLRMAQNHHRKDESVEEAAWRYVAMRSLEAPRLAEEYAGAIFHCFAGREMRPVLPSMPTLFLKSTLGEKGVHNPWFWFLE</sequence>
<evidence type="ECO:0000313" key="2">
    <source>
        <dbReference type="Proteomes" id="UP000229916"/>
    </source>
</evidence>
<evidence type="ECO:0000313" key="1">
    <source>
        <dbReference type="EMBL" id="PIU68333.1"/>
    </source>
</evidence>
<accession>A0A2M7ALS1</accession>
<dbReference type="AlphaFoldDB" id="A0A2M7ALS1"/>
<reference evidence="2" key="1">
    <citation type="submission" date="2017-09" db="EMBL/GenBank/DDBJ databases">
        <title>Depth-based differentiation of microbial function through sediment-hosted aquifers and enrichment of novel symbionts in the deep terrestrial subsurface.</title>
        <authorList>
            <person name="Probst A.J."/>
            <person name="Ladd B."/>
            <person name="Jarett J.K."/>
            <person name="Geller-Mcgrath D.E."/>
            <person name="Sieber C.M.K."/>
            <person name="Emerson J.B."/>
            <person name="Anantharaman K."/>
            <person name="Thomas B.C."/>
            <person name="Malmstrom R."/>
            <person name="Stieglmeier M."/>
            <person name="Klingl A."/>
            <person name="Woyke T."/>
            <person name="Ryan C.M."/>
            <person name="Banfield J.F."/>
        </authorList>
    </citation>
    <scope>NUCLEOTIDE SEQUENCE [LARGE SCALE GENOMIC DNA]</scope>
</reference>
<organism evidence="1 2">
    <name type="scientific">candidate division WWE3 bacterium CG06_land_8_20_14_3_00_42_16</name>
    <dbReference type="NCBI Taxonomy" id="1975083"/>
    <lineage>
        <taxon>Bacteria</taxon>
        <taxon>Katanobacteria</taxon>
    </lineage>
</organism>
<proteinExistence type="predicted"/>